<keyword evidence="1" id="KW-0472">Membrane</keyword>
<feature type="transmembrane region" description="Helical" evidence="1">
    <location>
        <begin position="508"/>
        <end position="527"/>
    </location>
</feature>
<feature type="transmembrane region" description="Helical" evidence="1">
    <location>
        <begin position="70"/>
        <end position="94"/>
    </location>
</feature>
<organism evidence="2 3">
    <name type="scientific">Microbacterium thalassium</name>
    <dbReference type="NCBI Taxonomy" id="362649"/>
    <lineage>
        <taxon>Bacteria</taxon>
        <taxon>Bacillati</taxon>
        <taxon>Actinomycetota</taxon>
        <taxon>Actinomycetes</taxon>
        <taxon>Micrococcales</taxon>
        <taxon>Microbacteriaceae</taxon>
        <taxon>Microbacterium</taxon>
    </lineage>
</organism>
<dbReference type="EMBL" id="JACHML010000001">
    <property type="protein sequence ID" value="MBB6390787.1"/>
    <property type="molecule type" value="Genomic_DNA"/>
</dbReference>
<feature type="transmembrane region" description="Helical" evidence="1">
    <location>
        <begin position="125"/>
        <end position="147"/>
    </location>
</feature>
<feature type="transmembrane region" description="Helical" evidence="1">
    <location>
        <begin position="347"/>
        <end position="367"/>
    </location>
</feature>
<feature type="transmembrane region" description="Helical" evidence="1">
    <location>
        <begin position="431"/>
        <end position="456"/>
    </location>
</feature>
<evidence type="ECO:0000313" key="2">
    <source>
        <dbReference type="EMBL" id="MBB6390787.1"/>
    </source>
</evidence>
<feature type="transmembrane region" description="Helical" evidence="1">
    <location>
        <begin position="186"/>
        <end position="205"/>
    </location>
</feature>
<dbReference type="Proteomes" id="UP000537775">
    <property type="component" value="Unassembled WGS sequence"/>
</dbReference>
<feature type="transmembrane region" description="Helical" evidence="1">
    <location>
        <begin position="298"/>
        <end position="319"/>
    </location>
</feature>
<name>A0A7X0FPL8_9MICO</name>
<gene>
    <name evidence="2" type="ORF">HD594_001100</name>
</gene>
<sequence length="536" mass="54927">MMTLLGNRLRRDRVQLALWILGISALAYMGYVAGGETFATEQDRAALLAAAIANPVILLFRGLPSGSSEGALVIFLILPATAFLAALMSTFLAVRHTRGDEEAGRAELVSATTASRTRPLVATALHGLAANLVLALLVSAAFVASGLGTEGAFVAGFAIGGVGVAFLGLGLLAAQLMRTSRGANATSVWTVTALFFVCGLGNALGTPSDDLQRMESSWLTWLSPFGWAENTRAYDEDNAWPLLLLLALGLVLTGVSITLQSIRDLGEGLVPSRRGRAGAGAALGTPIGLVWRLTRGGIIGWVIGGAVVGAMATSLASVVDEFTADNPAIEQMLSQIAGGGDTEQATVAAFFTILGVLAASCVVQIVARARQEEAGGTVEPVLSAPVARVRWLSGYLVVGFAAAVLTVGAAVGASIAGILAQDGDRGLIRDVLVIGGGQLVAACVFLGIAAVVFVAVPWLTIPLSWSLVLVALLLGFFGPLFGFPDALVELSPIAAAPTVAGDDVDLGGLWWLAPVAVLGTAASLVLMRRRELAAAA</sequence>
<feature type="transmembrane region" description="Helical" evidence="1">
    <location>
        <begin position="153"/>
        <end position="174"/>
    </location>
</feature>
<feature type="transmembrane region" description="Helical" evidence="1">
    <location>
        <begin position="16"/>
        <end position="33"/>
    </location>
</feature>
<feature type="transmembrane region" description="Helical" evidence="1">
    <location>
        <begin position="463"/>
        <end position="483"/>
    </location>
</feature>
<dbReference type="AlphaFoldDB" id="A0A7X0FPL8"/>
<reference evidence="2 3" key="1">
    <citation type="submission" date="2020-08" db="EMBL/GenBank/DDBJ databases">
        <title>Sequencing the genomes of 1000 actinobacteria strains.</title>
        <authorList>
            <person name="Klenk H.-P."/>
        </authorList>
    </citation>
    <scope>NUCLEOTIDE SEQUENCE [LARGE SCALE GENOMIC DNA]</scope>
    <source>
        <strain evidence="2 3">DSM 12511</strain>
    </source>
</reference>
<evidence type="ECO:0000256" key="1">
    <source>
        <dbReference type="SAM" id="Phobius"/>
    </source>
</evidence>
<proteinExistence type="predicted"/>
<evidence type="ECO:0000313" key="3">
    <source>
        <dbReference type="Proteomes" id="UP000537775"/>
    </source>
</evidence>
<keyword evidence="1" id="KW-0812">Transmembrane</keyword>
<feature type="transmembrane region" description="Helical" evidence="1">
    <location>
        <begin position="239"/>
        <end position="259"/>
    </location>
</feature>
<comment type="caution">
    <text evidence="2">The sequence shown here is derived from an EMBL/GenBank/DDBJ whole genome shotgun (WGS) entry which is preliminary data.</text>
</comment>
<keyword evidence="1" id="KW-1133">Transmembrane helix</keyword>
<protein>
    <submittedName>
        <fullName evidence="2">ABC-2 type transport system permease protein</fullName>
    </submittedName>
</protein>
<feature type="transmembrane region" description="Helical" evidence="1">
    <location>
        <begin position="45"/>
        <end position="64"/>
    </location>
</feature>
<accession>A0A7X0FPL8</accession>
<dbReference type="RefSeq" id="WP_184749998.1">
    <property type="nucleotide sequence ID" value="NZ_BAAAJR010000003.1"/>
</dbReference>
<feature type="transmembrane region" description="Helical" evidence="1">
    <location>
        <begin position="395"/>
        <end position="419"/>
    </location>
</feature>
<keyword evidence="3" id="KW-1185">Reference proteome</keyword>